<sequence length="223" mass="24357">MRKLAIGRIICLIIALVLIYTAYSFGASAYRFKENFQEWIVARPMETTIDLSQPGKVSVPFHQTCSISHGELIVLDCNIKDEAGNVPDGLLTGLSASITFTDAEGNEVDSRELVHLGVHPQNGRIIRNVTGDIILADIPTFRTGDYTATIIIEDGVTALADYPQMIYARYQLCGCEQIPVYTLGFVSFVIGTIGLIVMLSVVPGLIRFGVWQNVASESVSLSQ</sequence>
<gene>
    <name evidence="2" type="ORF">V144x_37000</name>
</gene>
<proteinExistence type="predicted"/>
<name>A0A517VYX3_9PLAN</name>
<evidence type="ECO:0000313" key="3">
    <source>
        <dbReference type="Proteomes" id="UP000318704"/>
    </source>
</evidence>
<reference evidence="2 3" key="1">
    <citation type="submission" date="2019-03" db="EMBL/GenBank/DDBJ databases">
        <title>Deep-cultivation of Planctomycetes and their phenomic and genomic characterization uncovers novel biology.</title>
        <authorList>
            <person name="Wiegand S."/>
            <person name="Jogler M."/>
            <person name="Boedeker C."/>
            <person name="Pinto D."/>
            <person name="Vollmers J."/>
            <person name="Rivas-Marin E."/>
            <person name="Kohn T."/>
            <person name="Peeters S.H."/>
            <person name="Heuer A."/>
            <person name="Rast P."/>
            <person name="Oberbeckmann S."/>
            <person name="Bunk B."/>
            <person name="Jeske O."/>
            <person name="Meyerdierks A."/>
            <person name="Storesund J.E."/>
            <person name="Kallscheuer N."/>
            <person name="Luecker S."/>
            <person name="Lage O.M."/>
            <person name="Pohl T."/>
            <person name="Merkel B.J."/>
            <person name="Hornburger P."/>
            <person name="Mueller R.-W."/>
            <person name="Bruemmer F."/>
            <person name="Labrenz M."/>
            <person name="Spormann A.M."/>
            <person name="Op den Camp H."/>
            <person name="Overmann J."/>
            <person name="Amann R."/>
            <person name="Jetten M.S.M."/>
            <person name="Mascher T."/>
            <person name="Medema M.H."/>
            <person name="Devos D.P."/>
            <person name="Kaster A.-K."/>
            <person name="Ovreas L."/>
            <person name="Rohde M."/>
            <person name="Galperin M.Y."/>
            <person name="Jogler C."/>
        </authorList>
    </citation>
    <scope>NUCLEOTIDE SEQUENCE [LARGE SCALE GENOMIC DNA]</scope>
    <source>
        <strain evidence="2 3">V144</strain>
    </source>
</reference>
<organism evidence="2 3">
    <name type="scientific">Gimesia aquarii</name>
    <dbReference type="NCBI Taxonomy" id="2527964"/>
    <lineage>
        <taxon>Bacteria</taxon>
        <taxon>Pseudomonadati</taxon>
        <taxon>Planctomycetota</taxon>
        <taxon>Planctomycetia</taxon>
        <taxon>Planctomycetales</taxon>
        <taxon>Planctomycetaceae</taxon>
        <taxon>Gimesia</taxon>
    </lineage>
</organism>
<protein>
    <submittedName>
        <fullName evidence="2">Uncharacterized protein</fullName>
    </submittedName>
</protein>
<dbReference type="KEGG" id="gaw:V144x_37000"/>
<evidence type="ECO:0000256" key="1">
    <source>
        <dbReference type="SAM" id="Phobius"/>
    </source>
</evidence>
<dbReference type="Proteomes" id="UP000318704">
    <property type="component" value="Chromosome"/>
</dbReference>
<keyword evidence="1" id="KW-0812">Transmembrane</keyword>
<dbReference type="AlphaFoldDB" id="A0A517VYX3"/>
<dbReference type="EMBL" id="CP037920">
    <property type="protein sequence ID" value="QDT98214.1"/>
    <property type="molecule type" value="Genomic_DNA"/>
</dbReference>
<feature type="transmembrane region" description="Helical" evidence="1">
    <location>
        <begin position="180"/>
        <end position="202"/>
    </location>
</feature>
<dbReference type="RefSeq" id="WP_144986689.1">
    <property type="nucleotide sequence ID" value="NZ_CP037920.1"/>
</dbReference>
<accession>A0A517VYX3</accession>
<keyword evidence="1" id="KW-1133">Transmembrane helix</keyword>
<keyword evidence="1" id="KW-0472">Membrane</keyword>
<evidence type="ECO:0000313" key="2">
    <source>
        <dbReference type="EMBL" id="QDT98214.1"/>
    </source>
</evidence>